<name>A0A0E3S8G5_9EURY</name>
<dbReference type="KEGG" id="mls:MSLAZ_2531"/>
<dbReference type="HOGENOM" id="CLU_033611_0_0_2"/>
<sequence>MLDYIRSIGQVVKNSEGESDRVGLFQKMDSETSESCDGIIDVNINDTADAHGNYVSVSATRAFTREVSKEGLFYVKSRTYIGAMLRQNQYQSDKNKEANKEAKKNEDVGVEPAKKRKREPKPSSNVSKCLQFLDLSMDRLDEVNSKLDAKIAEKVAENPKYNYVILFTRNGKKPFEIDSCRKKFIELYKRNILHATDTPGYCHLCNRLVNSRFESCGLGCYTNDKSVYYKTYGSEADRSLPFGVCDDCLADLLYGERFALQYLTVWWGGLKGEKVIFLPHQFNDDIKLTFETNLIGDTESNKGFLARIQTNEADVLGCIGTGDYAMDVIFISAPAGRSEWKIQCVIENVSTSRFAKIAKLQKIYQTRGGETSDGREIKIRNLQLKTIIYYLVGNFAEKKGFPAYEDIFATNEARYYLDVILHGVEINRREFFVHVMSIFWRYYARDKERECIMTIHRIYNFLVDCGCLQHGWNMPLYIGGENMVAPYLTIDELFERNPERFSSDFRKAWFLLGNVYGSIRRDMKSARSDRGGDYATKLVENAFITDRKFNMKDFNEIARVCWEYSCAHNTEHYIKTRLANAIDLIGTGSDVEGISPDEIALYFVWGQTQYIGKEKENEDTGDADENPDNNTTDEENSDKNDE</sequence>
<gene>
    <name evidence="2" type="ORF">MSLAZ_2531</name>
</gene>
<feature type="region of interest" description="Disordered" evidence="1">
    <location>
        <begin position="91"/>
        <end position="125"/>
    </location>
</feature>
<dbReference type="GeneID" id="24807367"/>
<accession>A0A0E3S8G5</accession>
<dbReference type="Proteomes" id="UP000033072">
    <property type="component" value="Chromosome"/>
</dbReference>
<dbReference type="STRING" id="1434111.MSLAZ_2531"/>
<dbReference type="AlphaFoldDB" id="A0A0E3S8G5"/>
<dbReference type="InterPro" id="IPR013389">
    <property type="entry name" value="CRISPR-assoc_prot_Cas8b"/>
</dbReference>
<keyword evidence="3" id="KW-1185">Reference proteome</keyword>
<feature type="region of interest" description="Disordered" evidence="1">
    <location>
        <begin position="613"/>
        <end position="642"/>
    </location>
</feature>
<evidence type="ECO:0000313" key="2">
    <source>
        <dbReference type="EMBL" id="AKB75792.1"/>
    </source>
</evidence>
<organism evidence="2 3">
    <name type="scientific">Methanosarcina lacustris Z-7289</name>
    <dbReference type="NCBI Taxonomy" id="1434111"/>
    <lineage>
        <taxon>Archaea</taxon>
        <taxon>Methanobacteriati</taxon>
        <taxon>Methanobacteriota</taxon>
        <taxon>Stenosarchaea group</taxon>
        <taxon>Methanomicrobia</taxon>
        <taxon>Methanosarcinales</taxon>
        <taxon>Methanosarcinaceae</taxon>
        <taxon>Methanosarcina</taxon>
    </lineage>
</organism>
<dbReference type="OrthoDB" id="131869at2157"/>
<feature type="compositionally biased region" description="Basic and acidic residues" evidence="1">
    <location>
        <begin position="93"/>
        <end position="107"/>
    </location>
</feature>
<evidence type="ECO:0000313" key="3">
    <source>
        <dbReference type="Proteomes" id="UP000033072"/>
    </source>
</evidence>
<protein>
    <submittedName>
        <fullName evidence="2">CRISPR-associated protein, Csh1 family</fullName>
    </submittedName>
</protein>
<dbReference type="Pfam" id="PF09484">
    <property type="entry name" value="Cas_TM1802"/>
    <property type="match status" value="1"/>
</dbReference>
<proteinExistence type="predicted"/>
<dbReference type="NCBIfam" id="TIGR02556">
    <property type="entry name" value="cas_TM1802"/>
    <property type="match status" value="1"/>
</dbReference>
<dbReference type="RefSeq" id="WP_048127577.1">
    <property type="nucleotide sequence ID" value="NZ_CP009515.1"/>
</dbReference>
<dbReference type="EMBL" id="CP009515">
    <property type="protein sequence ID" value="AKB75792.1"/>
    <property type="molecule type" value="Genomic_DNA"/>
</dbReference>
<dbReference type="PATRIC" id="fig|1434111.4.peg.3357"/>
<reference evidence="2 3" key="1">
    <citation type="submission" date="2014-07" db="EMBL/GenBank/DDBJ databases">
        <title>Methanogenic archaea and the global carbon cycle.</title>
        <authorList>
            <person name="Henriksen J.R."/>
            <person name="Luke J."/>
            <person name="Reinhart S."/>
            <person name="Benedict M.N."/>
            <person name="Youngblut N.D."/>
            <person name="Metcalf M.E."/>
            <person name="Whitaker R.J."/>
            <person name="Metcalf W.W."/>
        </authorList>
    </citation>
    <scope>NUCLEOTIDE SEQUENCE [LARGE SCALE GENOMIC DNA]</scope>
    <source>
        <strain evidence="2 3">Z-7289</strain>
    </source>
</reference>
<feature type="compositionally biased region" description="Acidic residues" evidence="1">
    <location>
        <begin position="619"/>
        <end position="636"/>
    </location>
</feature>
<evidence type="ECO:0000256" key="1">
    <source>
        <dbReference type="SAM" id="MobiDB-lite"/>
    </source>
</evidence>